<dbReference type="STRING" id="1837282.A6F49_00665"/>
<keyword evidence="4" id="KW-1185">Reference proteome</keyword>
<name>A0A1B7LVJ1_9MICC</name>
<dbReference type="Pfam" id="PF01022">
    <property type="entry name" value="HTH_5"/>
    <property type="match status" value="1"/>
</dbReference>
<dbReference type="InterPro" id="IPR036388">
    <property type="entry name" value="WH-like_DNA-bd_sf"/>
</dbReference>
<gene>
    <name evidence="3" type="ORF">A6F49_00665</name>
</gene>
<dbReference type="SUPFAM" id="SSF46785">
    <property type="entry name" value="Winged helix' DNA-binding domain"/>
    <property type="match status" value="1"/>
</dbReference>
<dbReference type="Pfam" id="PF03090">
    <property type="entry name" value="Replicase"/>
    <property type="match status" value="1"/>
</dbReference>
<dbReference type="CDD" id="cd00090">
    <property type="entry name" value="HTH_ARSR"/>
    <property type="match status" value="1"/>
</dbReference>
<feature type="compositionally biased region" description="Basic and acidic residues" evidence="1">
    <location>
        <begin position="315"/>
        <end position="336"/>
    </location>
</feature>
<feature type="compositionally biased region" description="Polar residues" evidence="1">
    <location>
        <begin position="279"/>
        <end position="297"/>
    </location>
</feature>
<dbReference type="Proteomes" id="UP000078292">
    <property type="component" value="Unassembled WGS sequence"/>
</dbReference>
<feature type="region of interest" description="Disordered" evidence="1">
    <location>
        <begin position="279"/>
        <end position="348"/>
    </location>
</feature>
<evidence type="ECO:0000313" key="3">
    <source>
        <dbReference type="EMBL" id="OAV53725.1"/>
    </source>
</evidence>
<dbReference type="InterPro" id="IPR004322">
    <property type="entry name" value="Plasmid_replicase_bac"/>
</dbReference>
<dbReference type="EMBL" id="LXEY01000105">
    <property type="protein sequence ID" value="OAV53725.1"/>
    <property type="molecule type" value="Genomic_DNA"/>
</dbReference>
<evidence type="ECO:0000259" key="2">
    <source>
        <dbReference type="Pfam" id="PF01022"/>
    </source>
</evidence>
<comment type="caution">
    <text evidence="3">The sequence shown here is derived from an EMBL/GenBank/DDBJ whole genome shotgun (WGS) entry which is preliminary data.</text>
</comment>
<dbReference type="InterPro" id="IPR036390">
    <property type="entry name" value="WH_DNA-bd_sf"/>
</dbReference>
<reference evidence="3 4" key="1">
    <citation type="submission" date="2016-04" db="EMBL/GenBank/DDBJ databases">
        <title>First whole genome shotgun sequence of the bacterium Enteractinococcus sp. strain UASWS1574.</title>
        <authorList>
            <person name="Crovadore J."/>
            <person name="Chablais R."/>
            <person name="Lefort F."/>
        </authorList>
    </citation>
    <scope>NUCLEOTIDE SEQUENCE [LARGE SCALE GENOMIC DNA]</scope>
    <source>
        <strain evidence="3 4">UASWS1574</strain>
    </source>
</reference>
<feature type="compositionally biased region" description="Basic and acidic residues" evidence="1">
    <location>
        <begin position="148"/>
        <end position="157"/>
    </location>
</feature>
<accession>A0A1B7LVJ1</accession>
<dbReference type="GO" id="GO:0003700">
    <property type="term" value="F:DNA-binding transcription factor activity"/>
    <property type="evidence" value="ECO:0007669"/>
    <property type="project" value="InterPro"/>
</dbReference>
<evidence type="ECO:0000313" key="4">
    <source>
        <dbReference type="Proteomes" id="UP000078292"/>
    </source>
</evidence>
<dbReference type="InterPro" id="IPR011991">
    <property type="entry name" value="ArsR-like_HTH"/>
</dbReference>
<dbReference type="Gene3D" id="1.10.10.10">
    <property type="entry name" value="Winged helix-like DNA-binding domain superfamily/Winged helix DNA-binding domain"/>
    <property type="match status" value="1"/>
</dbReference>
<evidence type="ECO:0000256" key="1">
    <source>
        <dbReference type="SAM" id="MobiDB-lite"/>
    </source>
</evidence>
<dbReference type="InterPro" id="IPR001845">
    <property type="entry name" value="HTH_ArsR_DNA-bd_dom"/>
</dbReference>
<proteinExistence type="predicted"/>
<organism evidence="3 4">
    <name type="scientific">Enteractinococcus helveticum</name>
    <dbReference type="NCBI Taxonomy" id="1837282"/>
    <lineage>
        <taxon>Bacteria</taxon>
        <taxon>Bacillati</taxon>
        <taxon>Actinomycetota</taxon>
        <taxon>Actinomycetes</taxon>
        <taxon>Micrococcales</taxon>
        <taxon>Micrococcaceae</taxon>
    </lineage>
</organism>
<feature type="domain" description="HTH arsR-type" evidence="2">
    <location>
        <begin position="369"/>
        <end position="394"/>
    </location>
</feature>
<feature type="region of interest" description="Disordered" evidence="1">
    <location>
        <begin position="137"/>
        <end position="157"/>
    </location>
</feature>
<dbReference type="AlphaFoldDB" id="A0A1B7LVJ1"/>
<protein>
    <recommendedName>
        <fullName evidence="2">HTH arsR-type domain-containing protein</fullName>
    </recommendedName>
</protein>
<sequence>MTHPQRSAVLIIDIDKPSHTPGGTVEALHPETHAALTALHQRELSPAWIGINPLNGKAQVLWMIDPVYAAKGHTSPNTRLLNVATTELNTLLGGDRAFAHQFSRWPLHRSNDPTAYHWHCQHSQIIRLADLIHEVRTMNPQNPRRQARKPEQYASGRDRINAAQAARKSAQTLRELEAELPTTAELAPAASGMIDGVRIIWINQHRAARDETAFRHALATAHRLRAQGQPLKDAKIIDAYERAYNVAQAVGADYREPAIPPMRDRLTMARRVRGYVIQGITNPNTSGKTRSNQTSSGRKALATMGRRGGQQAAKRWHDPAHKDYQEAARKPLEEANRRRKAEGSNSRARILSLISQQYAETGTVPTRPELMEETGLSRATVTRHMSALRRAGLLPE</sequence>